<keyword evidence="4" id="KW-1185">Reference proteome</keyword>
<feature type="compositionally biased region" description="Polar residues" evidence="1">
    <location>
        <begin position="1018"/>
        <end position="1030"/>
    </location>
</feature>
<feature type="compositionally biased region" description="Polar residues" evidence="1">
    <location>
        <begin position="1446"/>
        <end position="1485"/>
    </location>
</feature>
<feature type="compositionally biased region" description="Polar residues" evidence="1">
    <location>
        <begin position="1201"/>
        <end position="1227"/>
    </location>
</feature>
<organism evidence="3 4">
    <name type="scientific">Laodelphax striatellus</name>
    <name type="common">Small brown planthopper</name>
    <name type="synonym">Delphax striatella</name>
    <dbReference type="NCBI Taxonomy" id="195883"/>
    <lineage>
        <taxon>Eukaryota</taxon>
        <taxon>Metazoa</taxon>
        <taxon>Ecdysozoa</taxon>
        <taxon>Arthropoda</taxon>
        <taxon>Hexapoda</taxon>
        <taxon>Insecta</taxon>
        <taxon>Pterygota</taxon>
        <taxon>Neoptera</taxon>
        <taxon>Paraneoptera</taxon>
        <taxon>Hemiptera</taxon>
        <taxon>Auchenorrhyncha</taxon>
        <taxon>Fulgoroidea</taxon>
        <taxon>Delphacidae</taxon>
        <taxon>Criomorphinae</taxon>
        <taxon>Laodelphax</taxon>
    </lineage>
</organism>
<feature type="region of interest" description="Disordered" evidence="1">
    <location>
        <begin position="1655"/>
        <end position="1676"/>
    </location>
</feature>
<evidence type="ECO:0000313" key="3">
    <source>
        <dbReference type="EMBL" id="RZF39378.1"/>
    </source>
</evidence>
<feature type="compositionally biased region" description="Polar residues" evidence="1">
    <location>
        <begin position="454"/>
        <end position="471"/>
    </location>
</feature>
<feature type="compositionally biased region" description="Low complexity" evidence="1">
    <location>
        <begin position="802"/>
        <end position="820"/>
    </location>
</feature>
<feature type="compositionally biased region" description="Polar residues" evidence="1">
    <location>
        <begin position="1117"/>
        <end position="1133"/>
    </location>
</feature>
<dbReference type="Proteomes" id="UP000291343">
    <property type="component" value="Unassembled WGS sequence"/>
</dbReference>
<feature type="compositionally biased region" description="Polar residues" evidence="1">
    <location>
        <begin position="858"/>
        <end position="878"/>
    </location>
</feature>
<dbReference type="EMBL" id="QKKF02019844">
    <property type="protein sequence ID" value="RZF39378.1"/>
    <property type="molecule type" value="Genomic_DNA"/>
</dbReference>
<feature type="compositionally biased region" description="Polar residues" evidence="1">
    <location>
        <begin position="329"/>
        <end position="339"/>
    </location>
</feature>
<dbReference type="OrthoDB" id="7989901at2759"/>
<keyword evidence="2" id="KW-0812">Transmembrane</keyword>
<name>A0A482X0U0_LAOST</name>
<feature type="compositionally biased region" description="Polar residues" evidence="1">
    <location>
        <begin position="792"/>
        <end position="801"/>
    </location>
</feature>
<feature type="compositionally biased region" description="Polar residues" evidence="1">
    <location>
        <begin position="1052"/>
        <end position="1072"/>
    </location>
</feature>
<comment type="caution">
    <text evidence="3">The sequence shown here is derived from an EMBL/GenBank/DDBJ whole genome shotgun (WGS) entry which is preliminary data.</text>
</comment>
<sequence>MPQSMMEVESDPQQKRQERSKKKHRKWTFGGLFRRKKAKESTSESSDSDDAHNQKKGGFLARRQRRRAANRGSKDVTGSFEHVVMRPSGGSSGNLSEGKRSLKARVEANRDKLRNESSSEEDSPHLARSHRSSKRLSKDMTDCSAIKVLDLDSSPRSPRWTAKIVYCESSDYEARYTARTRSATPSPAQSPVTKRAATAKQQLANSRPPKPQPAAVAPRPFIDQKSASFDLLPRPSRHNPRVPPPPPPRDPQRKIIPPLGYTTSFDRPLSYAFESDQPLPKLMMDHNSNITPYKVHSSSSLENRRPYQYYTDQQPRSRRPIHITRTDQHSYLSDSQIGRTRSHYGSADWRIPRGSNSSLYDSSDSREGPEPRQLSMVLESQEQVQNRLPQSFNQHQPIRDEYRFKDKQHNSNQNGELNRTQQHKYQDNHQQYWDNHQQYKDNHQQYKDNHQQYQENNQHSQKNYGNKSKSVNPHRKSNNLEDALDELEAIYKSLQMNDEDPPNSRGFESDTGCYRYIDDMAYRRLNRRDSNGSPDCRVIASQAGSYLLVSPALSPPPFANAPPIIPTPDNEPDITLDDVVYRSLKHANNTLKICDPQPPFGIPLGPVAPAANSDYLHASPKELYRSSFKPRKTPDVVKDDLAYRNLRKDKNSESLLSTEECVTNETSIKKKRAARSLSANLLSIIQKENSVLEDKRNSYNEQSNMEKTRSFSDLPDILNCRYKVNRFYTDDSDETPRASRQFQELPLSTTSTETLTDSRTEVIATNDYCSGRGRPVSLQNNKPLPKTDSTKNRLPSPSHRTSSPARNRSSSSTSPHRISPQRIPSPLPNRTYSTEGKIKYSSPTSVNLEKYMQRYTDNSIYQNNSPPTKIKQNGGEQMNSDKLRSGNHRELTVNSNRDDSVINCQKRPSPVSSPHHEYYRKHSSKQHGTTGEQTSPSVISVNTNKYLRDTQQTRSDTSVNNQFHSNSEEVPYHSSPLIYVRIPEKNKPAVTRDNPGTSGTPLSPTKSNVHNIVGNFNRLISDNSPSNSHLKTVEDNQSHSNSNKLGALTQPIEPSTENKSYTQVYHSPPKNSESSKDNYHSLLLKQFENNFDKNKSSKNEVSNRSGGALKNEREQSNKVYHSSCSKTNETLNTPKGGIGSNDKRTNQFQNDKLATKNLFDSYPTANKSLMSSKQEIKPGSSHKSQLDVRNKDGFHLRSSHFVPTSSHMSTESVTSFRAQQPQDDTAESYRTQVNSIKEFNNDFKNSKSLPEIRNSNEIGNVKISSTENNSCKFDDNRKFSHTKFYKDQNYVDNHFVKSSINTLQVNNFEGEPEVSPDENEHEVLSGNIAIKVLCSNPKLANPSSQNSNNTEVQKSIQQTQMKPREHKSDIENIVNTHTIPAPMKLPSHNYNSESITSQLTTLQAHQSYKDCKVDSGRKSNENSSKKSGYGQAEMESSKSEVECQRRNTSNSAQPNGSTSEELSTRTASQSLLEKVQQQTNKQSLITKEEAKEDEILNDDLNKLLSEINSKQEKLLNEASLISERPQEQDRKDSVTIGKIIQHKPVKLNTFLIDKELVNKDETEGDDVVRSSESMTDLLQELTRSLDQDFGKEKQVQANNSSDEALTDFDIASSISQDILQSVAAETISVVSDLSDSRDCSEICEILQDAAGKFGEGSFERSEPHNEQNNYDTSQASNTTELCEVDRVDCPSDTDSNAEFVEQIRKTASELSDLSSTTNNQTAISNQFPVAADRMRSSRAPAQADHSEGIVSSSSCSSRSCMLKPLVNSSGLLMLTTHCMADLHQMVDVDFLTMLGLLIAILSLFWLLIS</sequence>
<feature type="compositionally biased region" description="Basic and acidic residues" evidence="1">
    <location>
        <begin position="1435"/>
        <end position="1445"/>
    </location>
</feature>
<feature type="region of interest" description="Disordered" evidence="1">
    <location>
        <begin position="1339"/>
        <end position="1366"/>
    </location>
</feature>
<evidence type="ECO:0000313" key="4">
    <source>
        <dbReference type="Proteomes" id="UP000291343"/>
    </source>
</evidence>
<gene>
    <name evidence="3" type="ORF">LSTR_LSTR000899</name>
</gene>
<evidence type="ECO:0000256" key="1">
    <source>
        <dbReference type="SAM" id="MobiDB-lite"/>
    </source>
</evidence>
<feature type="region of interest" description="Disordered" evidence="1">
    <location>
        <begin position="178"/>
        <end position="258"/>
    </location>
</feature>
<feature type="compositionally biased region" description="Polar residues" evidence="1">
    <location>
        <begin position="994"/>
        <end position="1010"/>
    </location>
</feature>
<feature type="compositionally biased region" description="Basic and acidic residues" evidence="1">
    <location>
        <begin position="1407"/>
        <end position="1424"/>
    </location>
</feature>
<feature type="compositionally biased region" description="Low complexity" evidence="1">
    <location>
        <begin position="744"/>
        <end position="757"/>
    </location>
</feature>
<feature type="region of interest" description="Disordered" evidence="1">
    <location>
        <begin position="858"/>
        <end position="887"/>
    </location>
</feature>
<reference evidence="3 4" key="1">
    <citation type="journal article" date="2017" name="Gigascience">
        <title>Genome sequence of the small brown planthopper, Laodelphax striatellus.</title>
        <authorList>
            <person name="Zhu J."/>
            <person name="Jiang F."/>
            <person name="Wang X."/>
            <person name="Yang P."/>
            <person name="Bao Y."/>
            <person name="Zhao W."/>
            <person name="Wang W."/>
            <person name="Lu H."/>
            <person name="Wang Q."/>
            <person name="Cui N."/>
            <person name="Li J."/>
            <person name="Chen X."/>
            <person name="Luo L."/>
            <person name="Yu J."/>
            <person name="Kang L."/>
            <person name="Cui F."/>
        </authorList>
    </citation>
    <scope>NUCLEOTIDE SEQUENCE [LARGE SCALE GENOMIC DNA]</scope>
    <source>
        <strain evidence="3">Lst14</strain>
    </source>
</reference>
<feature type="compositionally biased region" description="Basic residues" evidence="1">
    <location>
        <begin position="18"/>
        <end position="38"/>
    </location>
</feature>
<feature type="compositionally biased region" description="Polar residues" evidence="1">
    <location>
        <begin position="1341"/>
        <end position="1361"/>
    </location>
</feature>
<feature type="compositionally biased region" description="Polar residues" evidence="1">
    <location>
        <begin position="926"/>
        <end position="965"/>
    </location>
</feature>
<proteinExistence type="predicted"/>
<feature type="region of interest" description="Disordered" evidence="1">
    <location>
        <begin position="900"/>
        <end position="1076"/>
    </location>
</feature>
<evidence type="ECO:0000256" key="2">
    <source>
        <dbReference type="SAM" id="Phobius"/>
    </source>
</evidence>
<feature type="region of interest" description="Disordered" evidence="1">
    <location>
        <begin position="1090"/>
        <end position="1145"/>
    </location>
</feature>
<dbReference type="InParanoid" id="A0A482X0U0"/>
<accession>A0A482X0U0</accession>
<feature type="region of interest" description="Disordered" evidence="1">
    <location>
        <begin position="1407"/>
        <end position="1486"/>
    </location>
</feature>
<feature type="region of interest" description="Disordered" evidence="1">
    <location>
        <begin position="294"/>
        <end position="373"/>
    </location>
</feature>
<feature type="region of interest" description="Disordered" evidence="1">
    <location>
        <begin position="1197"/>
        <end position="1227"/>
    </location>
</feature>
<feature type="region of interest" description="Disordered" evidence="1">
    <location>
        <begin position="378"/>
        <end position="397"/>
    </location>
</feature>
<protein>
    <submittedName>
        <fullName evidence="3">Uncharacterized protein</fullName>
    </submittedName>
</protein>
<feature type="compositionally biased region" description="Polar residues" evidence="1">
    <location>
        <begin position="179"/>
        <end position="192"/>
    </location>
</feature>
<keyword evidence="2" id="KW-0472">Membrane</keyword>
<feature type="compositionally biased region" description="Basic and acidic residues" evidence="1">
    <location>
        <begin position="97"/>
        <end position="125"/>
    </location>
</feature>
<keyword evidence="2" id="KW-1133">Transmembrane helix</keyword>
<feature type="region of interest" description="Disordered" evidence="1">
    <location>
        <begin position="1"/>
        <end position="142"/>
    </location>
</feature>
<feature type="region of interest" description="Disordered" evidence="1">
    <location>
        <begin position="454"/>
        <end position="477"/>
    </location>
</feature>
<feature type="region of interest" description="Disordered" evidence="1">
    <location>
        <begin position="730"/>
        <end position="839"/>
    </location>
</feature>
<feature type="transmembrane region" description="Helical" evidence="2">
    <location>
        <begin position="1790"/>
        <end position="1808"/>
    </location>
</feature>
<feature type="compositionally biased region" description="Polar residues" evidence="1">
    <location>
        <begin position="378"/>
        <end position="396"/>
    </location>
</feature>
<feature type="compositionally biased region" description="Polar residues" evidence="1">
    <location>
        <begin position="1666"/>
        <end position="1676"/>
    </location>
</feature>
<dbReference type="STRING" id="195883.A0A482X0U0"/>